<dbReference type="HOGENOM" id="CLU_045122_0_0_7"/>
<name>C0QBG9_DESAH</name>
<protein>
    <submittedName>
        <fullName evidence="1">Uncharacterized extracellular solute-binding family protein</fullName>
    </submittedName>
</protein>
<dbReference type="RefSeq" id="WP_015905714.1">
    <property type="nucleotide sequence ID" value="NC_012108.1"/>
</dbReference>
<dbReference type="Pfam" id="PF13416">
    <property type="entry name" value="SBP_bac_8"/>
    <property type="match status" value="1"/>
</dbReference>
<organism evidence="1 2">
    <name type="scientific">Desulforapulum autotrophicum (strain ATCC 43914 / DSM 3382 / VKM B-1955 / HRM2)</name>
    <name type="common">Desulfobacterium autotrophicum</name>
    <dbReference type="NCBI Taxonomy" id="177437"/>
    <lineage>
        <taxon>Bacteria</taxon>
        <taxon>Pseudomonadati</taxon>
        <taxon>Thermodesulfobacteriota</taxon>
        <taxon>Desulfobacteria</taxon>
        <taxon>Desulfobacterales</taxon>
        <taxon>Desulfobacteraceae</taxon>
        <taxon>Desulforapulum</taxon>
    </lineage>
</organism>
<accession>C0QBG9</accession>
<dbReference type="AlphaFoldDB" id="C0QBG9"/>
<dbReference type="SUPFAM" id="SSF53850">
    <property type="entry name" value="Periplasmic binding protein-like II"/>
    <property type="match status" value="1"/>
</dbReference>
<dbReference type="STRING" id="177437.HRM2_39130"/>
<dbReference type="KEGG" id="dat:HRM2_39130"/>
<dbReference type="NCBIfam" id="NF008633">
    <property type="entry name" value="PRK11622.1"/>
    <property type="match status" value="1"/>
</dbReference>
<dbReference type="eggNOG" id="COG4134">
    <property type="taxonomic scope" value="Bacteria"/>
</dbReference>
<dbReference type="OrthoDB" id="3239593at2"/>
<evidence type="ECO:0000313" key="1">
    <source>
        <dbReference type="EMBL" id="ACN16971.1"/>
    </source>
</evidence>
<dbReference type="Gene3D" id="3.40.190.10">
    <property type="entry name" value="Periplasmic binding protein-like II"/>
    <property type="match status" value="2"/>
</dbReference>
<gene>
    <name evidence="1" type="ordered locus">HRM2_39130</name>
</gene>
<proteinExistence type="predicted"/>
<dbReference type="PANTHER" id="PTHR42779:SF1">
    <property type="entry name" value="PROTEIN YNJB"/>
    <property type="match status" value="1"/>
</dbReference>
<dbReference type="Proteomes" id="UP000000442">
    <property type="component" value="Chromosome"/>
</dbReference>
<dbReference type="InterPro" id="IPR027020">
    <property type="entry name" value="YnjB"/>
</dbReference>
<dbReference type="InterPro" id="IPR006059">
    <property type="entry name" value="SBP"/>
</dbReference>
<dbReference type="PANTHER" id="PTHR42779">
    <property type="entry name" value="PROTEIN YNJB"/>
    <property type="match status" value="1"/>
</dbReference>
<sequence>MKSSLHPMLLVLIIIGMMAVLTKCQSESVDNPADHPTSESTTALPMEMALTPEGEYPPPGFEGKKWADIVNMARGQTVNWYMWGGSQDTNTWVTDYVARQLRDRYGVTLNAVFRNIVDSVSQVRQERAAGQNTHGAVDLIWINGENFQAMREEQLLYGPWSLYLPNTVFVDWQDEIIARDFSLPVDGYESPYGKAQIVFAYNQAKVESPPTTIPGLFEWIKANPGKFTYPALPDFTGTAFVCQICYWTAGRYDVFQAEYDQSKADQYLPACYEALNGIEPFLWNQGKTYPISATEQEELFKAGEIFFDIDYQTANTSKRVTGGIYPPLTRTFVFESGTLANTHYVAIPYNSPHKAGAMVVANFLLSLEAQLDKITKWGDSPAVSPMLLPMEWRQKFNQLPRGAATLPPGVLAEHRLPEPRPEWIEAIERGWLQHVAND</sequence>
<reference evidence="1 2" key="1">
    <citation type="journal article" date="2009" name="Environ. Microbiol.">
        <title>Genome sequence of Desulfobacterium autotrophicum HRM2, a marine sulfate reducer oxidizing organic carbon completely to carbon dioxide.</title>
        <authorList>
            <person name="Strittmatter A.W."/>
            <person name="Liesegang H."/>
            <person name="Rabus R."/>
            <person name="Decker I."/>
            <person name="Amann J."/>
            <person name="Andres S."/>
            <person name="Henne A."/>
            <person name="Fricke W.F."/>
            <person name="Martinez-Arias R."/>
            <person name="Bartels D."/>
            <person name="Goesmann A."/>
            <person name="Krause L."/>
            <person name="Puehler A."/>
            <person name="Klenk H.P."/>
            <person name="Richter M."/>
            <person name="Schuler M."/>
            <person name="Gloeckner F.O."/>
            <person name="Meyerdierks A."/>
            <person name="Gottschalk G."/>
            <person name="Amann R."/>
        </authorList>
    </citation>
    <scope>NUCLEOTIDE SEQUENCE [LARGE SCALE GENOMIC DNA]</scope>
    <source>
        <strain evidence="2">ATCC 43914 / DSM 3382 / HRM2</strain>
    </source>
</reference>
<evidence type="ECO:0000313" key="2">
    <source>
        <dbReference type="Proteomes" id="UP000000442"/>
    </source>
</evidence>
<dbReference type="PIRSF" id="PIRSF029172">
    <property type="entry name" value="UCP029172_ABC_sbc_YnjB"/>
    <property type="match status" value="1"/>
</dbReference>
<dbReference type="EMBL" id="CP001087">
    <property type="protein sequence ID" value="ACN16971.1"/>
    <property type="molecule type" value="Genomic_DNA"/>
</dbReference>
<keyword evidence="2" id="KW-1185">Reference proteome</keyword>